<dbReference type="AlphaFoldDB" id="A0A4P6M3N7"/>
<dbReference type="Gene3D" id="2.160.10.10">
    <property type="entry name" value="Hexapeptide repeat proteins"/>
    <property type="match status" value="1"/>
</dbReference>
<dbReference type="KEGG" id="bpro:PMF13cell1_03906"/>
<name>A0A4P6M3N7_9FIRM</name>
<organism evidence="4 5">
    <name type="scientific">Blautia producta</name>
    <dbReference type="NCBI Taxonomy" id="33035"/>
    <lineage>
        <taxon>Bacteria</taxon>
        <taxon>Bacillati</taxon>
        <taxon>Bacillota</taxon>
        <taxon>Clostridia</taxon>
        <taxon>Lachnospirales</taxon>
        <taxon>Lachnospiraceae</taxon>
        <taxon>Blautia</taxon>
    </lineage>
</organism>
<dbReference type="InterPro" id="IPR011004">
    <property type="entry name" value="Trimer_LpxA-like_sf"/>
</dbReference>
<dbReference type="RefSeq" id="WP_130181793.1">
    <property type="nucleotide sequence ID" value="NZ_CP035945.1"/>
</dbReference>
<dbReference type="Proteomes" id="UP000289794">
    <property type="component" value="Chromosome"/>
</dbReference>
<dbReference type="PANTHER" id="PTHR23416">
    <property type="entry name" value="SIALIC ACID SYNTHASE-RELATED"/>
    <property type="match status" value="1"/>
</dbReference>
<dbReference type="InterPro" id="IPR001451">
    <property type="entry name" value="Hexapep"/>
</dbReference>
<dbReference type="InterPro" id="IPR018357">
    <property type="entry name" value="Hexapep_transf_CS"/>
</dbReference>
<evidence type="ECO:0000256" key="2">
    <source>
        <dbReference type="ARBA" id="ARBA00022679"/>
    </source>
</evidence>
<dbReference type="SUPFAM" id="SSF51161">
    <property type="entry name" value="Trimeric LpxA-like enzymes"/>
    <property type="match status" value="1"/>
</dbReference>
<accession>A0A4P6M3N7</accession>
<keyword evidence="4" id="KW-0012">Acyltransferase</keyword>
<protein>
    <submittedName>
        <fullName evidence="4">Acetyltransferase</fullName>
        <ecNumber evidence="4">2.3.1.-</ecNumber>
    </submittedName>
</protein>
<dbReference type="PROSITE" id="PS00101">
    <property type="entry name" value="HEXAPEP_TRANSFERASES"/>
    <property type="match status" value="1"/>
</dbReference>
<dbReference type="CDD" id="cd03357">
    <property type="entry name" value="LbH_MAT_GAT"/>
    <property type="match status" value="1"/>
</dbReference>
<dbReference type="EC" id="2.3.1.-" evidence="4"/>
<comment type="similarity">
    <text evidence="1">Belongs to the transferase hexapeptide repeat family.</text>
</comment>
<evidence type="ECO:0000256" key="3">
    <source>
        <dbReference type="ARBA" id="ARBA00022737"/>
    </source>
</evidence>
<dbReference type="EMBL" id="CP035945">
    <property type="protein sequence ID" value="QBE98340.1"/>
    <property type="molecule type" value="Genomic_DNA"/>
</dbReference>
<evidence type="ECO:0000313" key="4">
    <source>
        <dbReference type="EMBL" id="QBE98340.1"/>
    </source>
</evidence>
<reference evidence="4 5" key="1">
    <citation type="submission" date="2019-01" db="EMBL/GenBank/DDBJ databases">
        <title>PMF-metabolizing Aryl O-demethylase.</title>
        <authorList>
            <person name="Kim M."/>
        </authorList>
    </citation>
    <scope>NUCLEOTIDE SEQUENCE [LARGE SCALE GENOMIC DNA]</scope>
    <source>
        <strain evidence="4 5">PMF1</strain>
    </source>
</reference>
<evidence type="ECO:0000256" key="1">
    <source>
        <dbReference type="ARBA" id="ARBA00007274"/>
    </source>
</evidence>
<dbReference type="Pfam" id="PF00132">
    <property type="entry name" value="Hexapep"/>
    <property type="match status" value="1"/>
</dbReference>
<evidence type="ECO:0000313" key="5">
    <source>
        <dbReference type="Proteomes" id="UP000289794"/>
    </source>
</evidence>
<proteinExistence type="inferred from homology"/>
<keyword evidence="3" id="KW-0677">Repeat</keyword>
<dbReference type="InterPro" id="IPR051159">
    <property type="entry name" value="Hexapeptide_acetyltransf"/>
</dbReference>
<keyword evidence="2 4" id="KW-0808">Transferase</keyword>
<gene>
    <name evidence="4" type="ORF">PMF13cell1_03906</name>
</gene>
<sequence length="189" mass="20606">MQKDILTRDKTGAPVSSREPEFIQIREIQKKSWRLIAELNTGYHDEAEVREILEKLTGKEVDESVLVLPPFYTDYGRNIGFGKNVFVNTNCTFMDRGGITIEEGSLIGPNVSLITLNHSENPQKRHMTCSAPIHICKNVWIGVGATVLPGITIGEGAIIAASAVVTKDVPPLSIAAGVPAKIIDQVTIE</sequence>
<dbReference type="GO" id="GO:0008374">
    <property type="term" value="F:O-acyltransferase activity"/>
    <property type="evidence" value="ECO:0007669"/>
    <property type="project" value="TreeGrafter"/>
</dbReference>
<dbReference type="PANTHER" id="PTHR23416:SF23">
    <property type="entry name" value="ACETYLTRANSFERASE C18B11.09C-RELATED"/>
    <property type="match status" value="1"/>
</dbReference>